<sequence length="131" mass="14757">MSEQNSLGCLTKHPDPAIFSESLSLIFSEKVKSETIQQSLTRWVEEIRDWAKDNAYFVGHIKVFLEGRENLWLSSTGRSINIKRSEGWSEWSADKAVLSVTAIIFGSSKAALREAAQERLRACLNCLNLIP</sequence>
<proteinExistence type="predicted"/>
<reference evidence="1 2" key="1">
    <citation type="submission" date="2011-11" db="EMBL/GenBank/DDBJ databases">
        <title>The Noncontiguous Finished genome of Desulfosporosinus youngiae DSM 17734.</title>
        <authorList>
            <consortium name="US DOE Joint Genome Institute (JGI-PGF)"/>
            <person name="Lucas S."/>
            <person name="Han J."/>
            <person name="Lapidus A."/>
            <person name="Cheng J.-F."/>
            <person name="Goodwin L."/>
            <person name="Pitluck S."/>
            <person name="Peters L."/>
            <person name="Ovchinnikova G."/>
            <person name="Lu M."/>
            <person name="Land M.L."/>
            <person name="Hauser L."/>
            <person name="Pester M."/>
            <person name="Spring S."/>
            <person name="Ollivier B."/>
            <person name="Rattei T."/>
            <person name="Klenk H.-P."/>
            <person name="Wagner M."/>
            <person name="Loy A."/>
            <person name="Woyke T.J."/>
        </authorList>
    </citation>
    <scope>NUCLEOTIDE SEQUENCE [LARGE SCALE GENOMIC DNA]</scope>
    <source>
        <strain evidence="1 2">DSM 17734</strain>
    </source>
</reference>
<name>H5Y2V2_9FIRM</name>
<dbReference type="STRING" id="768710.DesyoDRAFT_1351"/>
<evidence type="ECO:0000313" key="1">
    <source>
        <dbReference type="EMBL" id="EHQ88509.1"/>
    </source>
</evidence>
<dbReference type="RefSeq" id="WP_007780994.1">
    <property type="nucleotide sequence ID" value="NZ_CM001441.1"/>
</dbReference>
<dbReference type="HOGENOM" id="CLU_1831937_0_0_9"/>
<dbReference type="eggNOG" id="ENOG502ZE0W">
    <property type="taxonomic scope" value="Bacteria"/>
</dbReference>
<protein>
    <submittedName>
        <fullName evidence="1">Uncharacterized protein</fullName>
    </submittedName>
</protein>
<dbReference type="Proteomes" id="UP000005104">
    <property type="component" value="Chromosome"/>
</dbReference>
<dbReference type="AlphaFoldDB" id="H5Y2V2"/>
<dbReference type="EMBL" id="CM001441">
    <property type="protein sequence ID" value="EHQ88509.1"/>
    <property type="molecule type" value="Genomic_DNA"/>
</dbReference>
<evidence type="ECO:0000313" key="2">
    <source>
        <dbReference type="Proteomes" id="UP000005104"/>
    </source>
</evidence>
<gene>
    <name evidence="1" type="ORF">DesyoDRAFT_1351</name>
</gene>
<organism evidence="1 2">
    <name type="scientific">Desulfosporosinus youngiae DSM 17734</name>
    <dbReference type="NCBI Taxonomy" id="768710"/>
    <lineage>
        <taxon>Bacteria</taxon>
        <taxon>Bacillati</taxon>
        <taxon>Bacillota</taxon>
        <taxon>Clostridia</taxon>
        <taxon>Eubacteriales</taxon>
        <taxon>Desulfitobacteriaceae</taxon>
        <taxon>Desulfosporosinus</taxon>
    </lineage>
</organism>
<keyword evidence="2" id="KW-1185">Reference proteome</keyword>
<accession>H5Y2V2</accession>